<gene>
    <name evidence="1" type="ORF">COCVIDRAFT_87989</name>
</gene>
<organism evidence="1 2">
    <name type="scientific">Bipolaris victoriae (strain FI3)</name>
    <name type="common">Victoria blight of oats agent</name>
    <name type="synonym">Cochliobolus victoriae</name>
    <dbReference type="NCBI Taxonomy" id="930091"/>
    <lineage>
        <taxon>Eukaryota</taxon>
        <taxon>Fungi</taxon>
        <taxon>Dikarya</taxon>
        <taxon>Ascomycota</taxon>
        <taxon>Pezizomycotina</taxon>
        <taxon>Dothideomycetes</taxon>
        <taxon>Pleosporomycetidae</taxon>
        <taxon>Pleosporales</taxon>
        <taxon>Pleosporineae</taxon>
        <taxon>Pleosporaceae</taxon>
        <taxon>Bipolaris</taxon>
    </lineage>
</organism>
<name>W7ELX6_BIPV3</name>
<dbReference type="Proteomes" id="UP000054337">
    <property type="component" value="Unassembled WGS sequence"/>
</dbReference>
<dbReference type="AlphaFoldDB" id="W7ELX6"/>
<dbReference type="RefSeq" id="XP_014561049.1">
    <property type="nucleotide sequence ID" value="XM_014705563.1"/>
</dbReference>
<accession>W7ELX6</accession>
<dbReference type="GeneID" id="26258783"/>
<protein>
    <submittedName>
        <fullName evidence="1">Uncharacterized protein</fullName>
    </submittedName>
</protein>
<evidence type="ECO:0000313" key="1">
    <source>
        <dbReference type="EMBL" id="EUN31473.1"/>
    </source>
</evidence>
<dbReference type="EMBL" id="KI968699">
    <property type="protein sequence ID" value="EUN31473.1"/>
    <property type="molecule type" value="Genomic_DNA"/>
</dbReference>
<keyword evidence="2" id="KW-1185">Reference proteome</keyword>
<evidence type="ECO:0000313" key="2">
    <source>
        <dbReference type="Proteomes" id="UP000054337"/>
    </source>
</evidence>
<dbReference type="HOGENOM" id="CLU_2291203_0_0_1"/>
<reference evidence="1 2" key="1">
    <citation type="journal article" date="2013" name="PLoS Genet.">
        <title>Comparative genome structure, secondary metabolite, and effector coding capacity across Cochliobolus pathogens.</title>
        <authorList>
            <person name="Condon B.J."/>
            <person name="Leng Y."/>
            <person name="Wu D."/>
            <person name="Bushley K.E."/>
            <person name="Ohm R.A."/>
            <person name="Otillar R."/>
            <person name="Martin J."/>
            <person name="Schackwitz W."/>
            <person name="Grimwood J."/>
            <person name="MohdZainudin N."/>
            <person name="Xue C."/>
            <person name="Wang R."/>
            <person name="Manning V.A."/>
            <person name="Dhillon B."/>
            <person name="Tu Z.J."/>
            <person name="Steffenson B.J."/>
            <person name="Salamov A."/>
            <person name="Sun H."/>
            <person name="Lowry S."/>
            <person name="LaButti K."/>
            <person name="Han J."/>
            <person name="Copeland A."/>
            <person name="Lindquist E."/>
            <person name="Barry K."/>
            <person name="Schmutz J."/>
            <person name="Baker S.E."/>
            <person name="Ciuffetti L.M."/>
            <person name="Grigoriev I.V."/>
            <person name="Zhong S."/>
            <person name="Turgeon B.G."/>
        </authorList>
    </citation>
    <scope>NUCLEOTIDE SEQUENCE [LARGE SCALE GENOMIC DNA]</scope>
    <source>
        <strain evidence="1 2">FI3</strain>
    </source>
</reference>
<sequence length="101" mass="11114">MHLQWEKSSQVGKRGRLCLVTYRGELAAITDTRARRGSIPSTALASFRACRRVVRSSWSTLHSVSPTSKSLGTPANPLLSLDMRPYVISITKVHSTHPLLG</sequence>
<proteinExistence type="predicted"/>